<organism evidence="2 3">
    <name type="scientific">Neptunomonas qingdaonensis</name>
    <dbReference type="NCBI Taxonomy" id="1045558"/>
    <lineage>
        <taxon>Bacteria</taxon>
        <taxon>Pseudomonadati</taxon>
        <taxon>Pseudomonadota</taxon>
        <taxon>Gammaproteobacteria</taxon>
        <taxon>Oceanospirillales</taxon>
        <taxon>Oceanospirillaceae</taxon>
        <taxon>Neptunomonas</taxon>
    </lineage>
</organism>
<dbReference type="PANTHER" id="PTHR37844:SF2">
    <property type="entry name" value="SER_THR PROTEIN PHOSPHATASE SUPERFAMILY (AFU_ORTHOLOGUE AFUA_1G14840)"/>
    <property type="match status" value="1"/>
</dbReference>
<accession>A0A1I2SB56</accession>
<evidence type="ECO:0000313" key="3">
    <source>
        <dbReference type="Proteomes" id="UP000198623"/>
    </source>
</evidence>
<feature type="domain" description="Calcineurin-like phosphoesterase" evidence="1">
    <location>
        <begin position="13"/>
        <end position="228"/>
    </location>
</feature>
<keyword evidence="3" id="KW-1185">Reference proteome</keyword>
<evidence type="ECO:0000259" key="1">
    <source>
        <dbReference type="Pfam" id="PF00149"/>
    </source>
</evidence>
<dbReference type="Pfam" id="PF00149">
    <property type="entry name" value="Metallophos"/>
    <property type="match status" value="1"/>
</dbReference>
<gene>
    <name evidence="2" type="ORF">SAMN05216175_107154</name>
</gene>
<protein>
    <submittedName>
        <fullName evidence="2">Calcineurin-like phosphoesterase</fullName>
    </submittedName>
</protein>
<name>A0A1I2SB56_9GAMM</name>
<dbReference type="SUPFAM" id="SSF56300">
    <property type="entry name" value="Metallo-dependent phosphatases"/>
    <property type="match status" value="1"/>
</dbReference>
<dbReference type="InterPro" id="IPR004843">
    <property type="entry name" value="Calcineurin-like_PHP"/>
</dbReference>
<dbReference type="STRING" id="1045558.SAMN05216175_107154"/>
<dbReference type="Proteomes" id="UP000198623">
    <property type="component" value="Unassembled WGS sequence"/>
</dbReference>
<dbReference type="EMBL" id="FOOU01000007">
    <property type="protein sequence ID" value="SFG48929.1"/>
    <property type="molecule type" value="Genomic_DNA"/>
</dbReference>
<evidence type="ECO:0000313" key="2">
    <source>
        <dbReference type="EMBL" id="SFG48929.1"/>
    </source>
</evidence>
<reference evidence="3" key="1">
    <citation type="submission" date="2016-10" db="EMBL/GenBank/DDBJ databases">
        <authorList>
            <person name="Varghese N."/>
            <person name="Submissions S."/>
        </authorList>
    </citation>
    <scope>NUCLEOTIDE SEQUENCE [LARGE SCALE GENOMIC DNA]</scope>
    <source>
        <strain evidence="3">CGMCC 1.10971</strain>
    </source>
</reference>
<dbReference type="Gene3D" id="3.60.21.10">
    <property type="match status" value="2"/>
</dbReference>
<dbReference type="GO" id="GO:0016787">
    <property type="term" value="F:hydrolase activity"/>
    <property type="evidence" value="ECO:0007669"/>
    <property type="project" value="InterPro"/>
</dbReference>
<dbReference type="PANTHER" id="PTHR37844">
    <property type="entry name" value="SER/THR PROTEIN PHOSPHATASE SUPERFAMILY (AFU_ORTHOLOGUE AFUA_1G14840)"/>
    <property type="match status" value="1"/>
</dbReference>
<dbReference type="AlphaFoldDB" id="A0A1I2SB56"/>
<dbReference type="InterPro" id="IPR029052">
    <property type="entry name" value="Metallo-depent_PP-like"/>
</dbReference>
<proteinExistence type="predicted"/>
<sequence>MKFNHVKKFLSMKLHILSDLHLSASAFDAPETNADVIILAGDIGRPEEAVAWAKQFSKPVIFVPGNHEFYGSSIVATVRELKQLCATGNIHVLHNDAVVIEGVRFLGATLWTDFQLFGEAGEQRDFAIDMASMMLRDFSRIYRDDSAETLFTPEDAMSQFQRHARWLDIQLNEPFVGQTVVITHHSPSIKSIHPRFELSPLNACFVSDADWLLDAKRAALWVHGHTHDSFDYDVNGTRVVCNPRGYCTEESIENPAFDPALVIEVGQ</sequence>